<protein>
    <recommendedName>
        <fullName evidence="8">Propionate 3-nitronate monooxygenase</fullName>
    </recommendedName>
</protein>
<evidence type="ECO:0000313" key="11">
    <source>
        <dbReference type="Proteomes" id="UP000256661"/>
    </source>
</evidence>
<dbReference type="PANTHER" id="PTHR42747:SF3">
    <property type="entry name" value="NITRONATE MONOOXYGENASE-RELATED"/>
    <property type="match status" value="1"/>
</dbReference>
<dbReference type="PANTHER" id="PTHR42747">
    <property type="entry name" value="NITRONATE MONOOXYGENASE-RELATED"/>
    <property type="match status" value="1"/>
</dbReference>
<reference evidence="10 11" key="1">
    <citation type="submission" date="2018-08" db="EMBL/GenBank/DDBJ databases">
        <title>Sequencing the genomes of 1000 actinobacteria strains.</title>
        <authorList>
            <person name="Klenk H.-P."/>
        </authorList>
    </citation>
    <scope>NUCLEOTIDE SEQUENCE [LARGE SCALE GENOMIC DNA]</scope>
    <source>
        <strain evidence="10 11">DSM 43927</strain>
    </source>
</reference>
<comment type="caution">
    <text evidence="10">The sequence shown here is derived from an EMBL/GenBank/DDBJ whole genome shotgun (WGS) entry which is preliminary data.</text>
</comment>
<keyword evidence="5" id="KW-0288">FMN</keyword>
<dbReference type="GO" id="GO:0009636">
    <property type="term" value="P:response to toxic substance"/>
    <property type="evidence" value="ECO:0007669"/>
    <property type="project" value="UniProtKB-KW"/>
</dbReference>
<sequence>MSGLRDLMRHPIVQAPMAGGGSGPALVAAVAGAGGLGFLAGGYKSAAGLRAEIERTRRRTAEFGVNLFVPPGPGAGVDPAAIEEYRERLVPEAGRLGADLGEPSGGDDDWDAKVADLLADPVPVVSFTFGRPDREVVEAFRERGSLVVVTVTTPEEARAVPAADALCLQGSEAGGHRGSFANADPPAHGVRRLLAAVREVTDLPLIAAGGLASREDVADVLAAGAVAAQLGTAFLRTPESGAHPVHKAALADPRFTATTMTRAFSGRPARGLVNRFIVEHGPYAPAAYPQVHNMTTPLRRAAAEHGDPDAMALWAGEGFRSAADRPAAEVVEGLLPSGQ</sequence>
<keyword evidence="7" id="KW-0503">Monooxygenase</keyword>
<evidence type="ECO:0000256" key="6">
    <source>
        <dbReference type="ARBA" id="ARBA00023002"/>
    </source>
</evidence>
<dbReference type="Gene3D" id="3.20.20.70">
    <property type="entry name" value="Aldolase class I"/>
    <property type="match status" value="1"/>
</dbReference>
<accession>A0A3D9T121</accession>
<evidence type="ECO:0000256" key="7">
    <source>
        <dbReference type="ARBA" id="ARBA00023033"/>
    </source>
</evidence>
<dbReference type="Proteomes" id="UP000256661">
    <property type="component" value="Unassembled WGS sequence"/>
</dbReference>
<evidence type="ECO:0000256" key="1">
    <source>
        <dbReference type="ARBA" id="ARBA00001917"/>
    </source>
</evidence>
<dbReference type="InterPro" id="IPR013785">
    <property type="entry name" value="Aldolase_TIM"/>
</dbReference>
<keyword evidence="6" id="KW-0560">Oxidoreductase</keyword>
<comment type="cofactor">
    <cofactor evidence="1">
        <name>FMN</name>
        <dbReference type="ChEBI" id="CHEBI:58210"/>
    </cofactor>
</comment>
<gene>
    <name evidence="10" type="ORF">DFJ69_5556</name>
</gene>
<comment type="similarity">
    <text evidence="2">Belongs to the nitronate monooxygenase family. NMO class I subfamily.</text>
</comment>
<dbReference type="GO" id="GO:0018580">
    <property type="term" value="F:nitronate monooxygenase activity"/>
    <property type="evidence" value="ECO:0007669"/>
    <property type="project" value="InterPro"/>
</dbReference>
<organism evidence="10 11">
    <name type="scientific">Thermomonospora umbrina</name>
    <dbReference type="NCBI Taxonomy" id="111806"/>
    <lineage>
        <taxon>Bacteria</taxon>
        <taxon>Bacillati</taxon>
        <taxon>Actinomycetota</taxon>
        <taxon>Actinomycetes</taxon>
        <taxon>Streptosporangiales</taxon>
        <taxon>Thermomonosporaceae</taxon>
        <taxon>Thermomonospora</taxon>
    </lineage>
</organism>
<evidence type="ECO:0000256" key="2">
    <source>
        <dbReference type="ARBA" id="ARBA00009881"/>
    </source>
</evidence>
<evidence type="ECO:0000256" key="5">
    <source>
        <dbReference type="ARBA" id="ARBA00022643"/>
    </source>
</evidence>
<evidence type="ECO:0000256" key="4">
    <source>
        <dbReference type="ARBA" id="ARBA00022630"/>
    </source>
</evidence>
<dbReference type="SUPFAM" id="SSF51412">
    <property type="entry name" value="Inosine monophosphate dehydrogenase (IMPDH)"/>
    <property type="match status" value="1"/>
</dbReference>
<keyword evidence="11" id="KW-1185">Reference proteome</keyword>
<proteinExistence type="inferred from homology"/>
<dbReference type="CDD" id="cd04730">
    <property type="entry name" value="NPD_like"/>
    <property type="match status" value="1"/>
</dbReference>
<name>A0A3D9T121_9ACTN</name>
<dbReference type="EMBL" id="QTTT01000001">
    <property type="protein sequence ID" value="REF00034.1"/>
    <property type="molecule type" value="Genomic_DNA"/>
</dbReference>
<dbReference type="Pfam" id="PF03060">
    <property type="entry name" value="NMO"/>
    <property type="match status" value="1"/>
</dbReference>
<keyword evidence="3" id="KW-0216">Detoxification</keyword>
<evidence type="ECO:0000256" key="9">
    <source>
        <dbReference type="ARBA" id="ARBA00049401"/>
    </source>
</evidence>
<evidence type="ECO:0000256" key="8">
    <source>
        <dbReference type="ARBA" id="ARBA00031155"/>
    </source>
</evidence>
<dbReference type="AlphaFoldDB" id="A0A3D9T121"/>
<comment type="catalytic activity">
    <reaction evidence="9">
        <text>3 propionate 3-nitronate + 3 O2 + H2O = 3 3-oxopropanoate + 2 nitrate + nitrite + H2O2 + 3 H(+)</text>
        <dbReference type="Rhea" id="RHEA:57332"/>
        <dbReference type="ChEBI" id="CHEBI:15377"/>
        <dbReference type="ChEBI" id="CHEBI:15378"/>
        <dbReference type="ChEBI" id="CHEBI:15379"/>
        <dbReference type="ChEBI" id="CHEBI:16240"/>
        <dbReference type="ChEBI" id="CHEBI:16301"/>
        <dbReference type="ChEBI" id="CHEBI:17632"/>
        <dbReference type="ChEBI" id="CHEBI:33190"/>
        <dbReference type="ChEBI" id="CHEBI:136067"/>
    </reaction>
</comment>
<evidence type="ECO:0000313" key="10">
    <source>
        <dbReference type="EMBL" id="REF00034.1"/>
    </source>
</evidence>
<evidence type="ECO:0000256" key="3">
    <source>
        <dbReference type="ARBA" id="ARBA00022575"/>
    </source>
</evidence>
<dbReference type="InterPro" id="IPR004136">
    <property type="entry name" value="NMO"/>
</dbReference>
<keyword evidence="4" id="KW-0285">Flavoprotein</keyword>